<keyword evidence="2" id="KW-1185">Reference proteome</keyword>
<dbReference type="AlphaFoldDB" id="A0A4C1YA72"/>
<dbReference type="Proteomes" id="UP000299102">
    <property type="component" value="Unassembled WGS sequence"/>
</dbReference>
<organism evidence="1 2">
    <name type="scientific">Eumeta variegata</name>
    <name type="common">Bagworm moth</name>
    <name type="synonym">Eumeta japonica</name>
    <dbReference type="NCBI Taxonomy" id="151549"/>
    <lineage>
        <taxon>Eukaryota</taxon>
        <taxon>Metazoa</taxon>
        <taxon>Ecdysozoa</taxon>
        <taxon>Arthropoda</taxon>
        <taxon>Hexapoda</taxon>
        <taxon>Insecta</taxon>
        <taxon>Pterygota</taxon>
        <taxon>Neoptera</taxon>
        <taxon>Endopterygota</taxon>
        <taxon>Lepidoptera</taxon>
        <taxon>Glossata</taxon>
        <taxon>Ditrysia</taxon>
        <taxon>Tineoidea</taxon>
        <taxon>Psychidae</taxon>
        <taxon>Oiketicinae</taxon>
        <taxon>Eumeta</taxon>
    </lineage>
</organism>
<accession>A0A4C1YA72</accession>
<evidence type="ECO:0000313" key="2">
    <source>
        <dbReference type="Proteomes" id="UP000299102"/>
    </source>
</evidence>
<reference evidence="1 2" key="1">
    <citation type="journal article" date="2019" name="Commun. Biol.">
        <title>The bagworm genome reveals a unique fibroin gene that provides high tensile strength.</title>
        <authorList>
            <person name="Kono N."/>
            <person name="Nakamura H."/>
            <person name="Ohtoshi R."/>
            <person name="Tomita M."/>
            <person name="Numata K."/>
            <person name="Arakawa K."/>
        </authorList>
    </citation>
    <scope>NUCLEOTIDE SEQUENCE [LARGE SCALE GENOMIC DNA]</scope>
</reference>
<evidence type="ECO:0000313" key="1">
    <source>
        <dbReference type="EMBL" id="GBP72936.1"/>
    </source>
</evidence>
<protein>
    <submittedName>
        <fullName evidence="1">Uncharacterized protein</fullName>
    </submittedName>
</protein>
<name>A0A4C1YA72_EUMVA</name>
<dbReference type="EMBL" id="BGZK01001161">
    <property type="protein sequence ID" value="GBP72936.1"/>
    <property type="molecule type" value="Genomic_DNA"/>
</dbReference>
<gene>
    <name evidence="1" type="ORF">EVAR_41152_1</name>
</gene>
<sequence length="129" mass="14347">MSEQINDGASTPAAGAAEAMQVDDVIASTSTLGCIDIDYISQPLYRYDPGPAADPIFNFDPDPIPVSSFHSRAHDQNIIKMEAFAGLIRYWNTRSEVTLRGQMDFRLARPGPLERTPAQRWFPAKLKIH</sequence>
<comment type="caution">
    <text evidence="1">The sequence shown here is derived from an EMBL/GenBank/DDBJ whole genome shotgun (WGS) entry which is preliminary data.</text>
</comment>
<proteinExistence type="predicted"/>